<keyword evidence="2" id="KW-1185">Reference proteome</keyword>
<protein>
    <submittedName>
        <fullName evidence="1">Uncharacterized protein</fullName>
    </submittedName>
</protein>
<evidence type="ECO:0000313" key="1">
    <source>
        <dbReference type="EMBL" id="KAJ8339948.1"/>
    </source>
</evidence>
<name>A0A9Q1EJM8_SYNKA</name>
<sequence>MPSHPGAGLKRRVLRWLTFANRPTRRCGYGGSWISVWRCAWRGDGKCDAADPPPPTRRCGCTSVIYALMNDNVPRSLGTRAVPDQGQLQ</sequence>
<dbReference type="Proteomes" id="UP001152622">
    <property type="component" value="Chromosome 16"/>
</dbReference>
<reference evidence="1" key="1">
    <citation type="journal article" date="2023" name="Science">
        <title>Genome structures resolve the early diversification of teleost fishes.</title>
        <authorList>
            <person name="Parey E."/>
            <person name="Louis A."/>
            <person name="Montfort J."/>
            <person name="Bouchez O."/>
            <person name="Roques C."/>
            <person name="Iampietro C."/>
            <person name="Lluch J."/>
            <person name="Castinel A."/>
            <person name="Donnadieu C."/>
            <person name="Desvignes T."/>
            <person name="Floi Bucao C."/>
            <person name="Jouanno E."/>
            <person name="Wen M."/>
            <person name="Mejri S."/>
            <person name="Dirks R."/>
            <person name="Jansen H."/>
            <person name="Henkel C."/>
            <person name="Chen W.J."/>
            <person name="Zahm M."/>
            <person name="Cabau C."/>
            <person name="Klopp C."/>
            <person name="Thompson A.W."/>
            <person name="Robinson-Rechavi M."/>
            <person name="Braasch I."/>
            <person name="Lecointre G."/>
            <person name="Bobe J."/>
            <person name="Postlethwait J.H."/>
            <person name="Berthelot C."/>
            <person name="Roest Crollius H."/>
            <person name="Guiguen Y."/>
        </authorList>
    </citation>
    <scope>NUCLEOTIDE SEQUENCE</scope>
    <source>
        <strain evidence="1">WJC10195</strain>
    </source>
</reference>
<proteinExistence type="predicted"/>
<comment type="caution">
    <text evidence="1">The sequence shown here is derived from an EMBL/GenBank/DDBJ whole genome shotgun (WGS) entry which is preliminary data.</text>
</comment>
<accession>A0A9Q1EJM8</accession>
<dbReference type="AlphaFoldDB" id="A0A9Q1EJM8"/>
<gene>
    <name evidence="1" type="ORF">SKAU_G00345810</name>
</gene>
<organism evidence="1 2">
    <name type="scientific">Synaphobranchus kaupii</name>
    <name type="common">Kaup's arrowtooth eel</name>
    <dbReference type="NCBI Taxonomy" id="118154"/>
    <lineage>
        <taxon>Eukaryota</taxon>
        <taxon>Metazoa</taxon>
        <taxon>Chordata</taxon>
        <taxon>Craniata</taxon>
        <taxon>Vertebrata</taxon>
        <taxon>Euteleostomi</taxon>
        <taxon>Actinopterygii</taxon>
        <taxon>Neopterygii</taxon>
        <taxon>Teleostei</taxon>
        <taxon>Anguilliformes</taxon>
        <taxon>Synaphobranchidae</taxon>
        <taxon>Synaphobranchus</taxon>
    </lineage>
</organism>
<evidence type="ECO:0000313" key="2">
    <source>
        <dbReference type="Proteomes" id="UP001152622"/>
    </source>
</evidence>
<dbReference type="EMBL" id="JAINUF010000016">
    <property type="protein sequence ID" value="KAJ8339948.1"/>
    <property type="molecule type" value="Genomic_DNA"/>
</dbReference>